<sequence length="137" mass="14664">MRVIRGCRILSVPGASLSGMTLELRMITVDCADPRALAAFWTAALDVRVAADYGGFLMLEQPPSGGPVLGFQQVPEPRTGKNRLHADFTASDRAAEVRRLVGLGATELDQHSFPGFAWTVLADPEGNEFCVAEHGAP</sequence>
<dbReference type="Pfam" id="PF18029">
    <property type="entry name" value="Glyoxalase_6"/>
    <property type="match status" value="1"/>
</dbReference>
<evidence type="ECO:0000313" key="2">
    <source>
        <dbReference type="EMBL" id="PFG46616.1"/>
    </source>
</evidence>
<proteinExistence type="predicted"/>
<dbReference type="PANTHER" id="PTHR35908">
    <property type="entry name" value="HYPOTHETICAL FUSION PROTEIN"/>
    <property type="match status" value="1"/>
</dbReference>
<dbReference type="InterPro" id="IPR041581">
    <property type="entry name" value="Glyoxalase_6"/>
</dbReference>
<reference evidence="2 3" key="1">
    <citation type="submission" date="2017-10" db="EMBL/GenBank/DDBJ databases">
        <title>Sequencing the genomes of 1000 actinobacteria strains.</title>
        <authorList>
            <person name="Klenk H.-P."/>
        </authorList>
    </citation>
    <scope>NUCLEOTIDE SEQUENCE [LARGE SCALE GENOMIC DNA]</scope>
    <source>
        <strain evidence="2 3">DSM 46092</strain>
    </source>
</reference>
<organism evidence="2 3">
    <name type="scientific">Amycolatopsis sulphurea</name>
    <dbReference type="NCBI Taxonomy" id="76022"/>
    <lineage>
        <taxon>Bacteria</taxon>
        <taxon>Bacillati</taxon>
        <taxon>Actinomycetota</taxon>
        <taxon>Actinomycetes</taxon>
        <taxon>Pseudonocardiales</taxon>
        <taxon>Pseudonocardiaceae</taxon>
        <taxon>Amycolatopsis</taxon>
    </lineage>
</organism>
<dbReference type="SUPFAM" id="SSF54593">
    <property type="entry name" value="Glyoxalase/Bleomycin resistance protein/Dihydroxybiphenyl dioxygenase"/>
    <property type="match status" value="1"/>
</dbReference>
<gene>
    <name evidence="2" type="ORF">ATK36_1605</name>
</gene>
<protein>
    <recommendedName>
        <fullName evidence="1">Glyoxalase-like domain-containing protein</fullName>
    </recommendedName>
</protein>
<name>A0A2A9F721_9PSEU</name>
<evidence type="ECO:0000313" key="3">
    <source>
        <dbReference type="Proteomes" id="UP000243542"/>
    </source>
</evidence>
<feature type="domain" description="Glyoxalase-like" evidence="1">
    <location>
        <begin position="26"/>
        <end position="131"/>
    </location>
</feature>
<dbReference type="PANTHER" id="PTHR35908:SF1">
    <property type="entry name" value="CONSERVED PROTEIN"/>
    <property type="match status" value="1"/>
</dbReference>
<dbReference type="Proteomes" id="UP000243542">
    <property type="component" value="Unassembled WGS sequence"/>
</dbReference>
<evidence type="ECO:0000259" key="1">
    <source>
        <dbReference type="Pfam" id="PF18029"/>
    </source>
</evidence>
<dbReference type="InterPro" id="IPR029068">
    <property type="entry name" value="Glyas_Bleomycin-R_OHBP_Dase"/>
</dbReference>
<dbReference type="Gene3D" id="3.10.180.10">
    <property type="entry name" value="2,3-Dihydroxybiphenyl 1,2-Dioxygenase, domain 1"/>
    <property type="match status" value="1"/>
</dbReference>
<accession>A0A2A9F721</accession>
<comment type="caution">
    <text evidence="2">The sequence shown here is derived from an EMBL/GenBank/DDBJ whole genome shotgun (WGS) entry which is preliminary data.</text>
</comment>
<dbReference type="AlphaFoldDB" id="A0A2A9F721"/>
<dbReference type="CDD" id="cd06587">
    <property type="entry name" value="VOC"/>
    <property type="match status" value="1"/>
</dbReference>
<dbReference type="EMBL" id="PDJK01000002">
    <property type="protein sequence ID" value="PFG46616.1"/>
    <property type="molecule type" value="Genomic_DNA"/>
</dbReference>
<keyword evidence="3" id="KW-1185">Reference proteome</keyword>